<keyword evidence="2" id="KW-1185">Reference proteome</keyword>
<name>A0A0T7CJ87_BORP1</name>
<protein>
    <recommendedName>
        <fullName evidence="3">Terminase</fullName>
    </recommendedName>
</protein>
<organism evidence="1 2">
    <name type="scientific">Bordetella pertussis (strain ATCC 9797 / DSM 5571 / CCUG 30873 / LMG 14455 / NCTC 10739 / 18323)</name>
    <dbReference type="NCBI Taxonomy" id="568706"/>
    <lineage>
        <taxon>Bacteria</taxon>
        <taxon>Pseudomonadati</taxon>
        <taxon>Pseudomonadota</taxon>
        <taxon>Betaproteobacteria</taxon>
        <taxon>Burkholderiales</taxon>
        <taxon>Alcaligenaceae</taxon>
        <taxon>Bordetella</taxon>
    </lineage>
</organism>
<dbReference type="HOGENOM" id="CLU_120879_1_0_4"/>
<dbReference type="eggNOG" id="COG2963">
    <property type="taxonomic scope" value="Bacteria"/>
</dbReference>
<evidence type="ECO:0000313" key="2">
    <source>
        <dbReference type="Proteomes" id="UP000005250"/>
    </source>
</evidence>
<evidence type="ECO:0008006" key="3">
    <source>
        <dbReference type="Google" id="ProtNLM"/>
    </source>
</evidence>
<dbReference type="AlphaFoldDB" id="A0A0T7CJ87"/>
<accession>A0A0T7CJ87</accession>
<dbReference type="KEGG" id="bper:BN118_0121"/>
<dbReference type="Proteomes" id="UP000005250">
    <property type="component" value="Chromosome"/>
</dbReference>
<reference evidence="1 2" key="1">
    <citation type="journal article" date="2012" name="BMC Genomics">
        <title>Comparative genomics of the classical Bordetella subspecies: the evolution and exchange of virulence-associated diversity amongst closely related pathogens.</title>
        <authorList>
            <person name="Park J."/>
            <person name="Zhang Y."/>
            <person name="Buboltz A.M."/>
            <person name="Zhang X."/>
            <person name="Schuster S.C."/>
            <person name="Ahuja U."/>
            <person name="Liu M."/>
            <person name="Miller J.F."/>
            <person name="Sebaihia M."/>
            <person name="Bentley S.D."/>
            <person name="Parkhill J."/>
            <person name="Harvill E.T."/>
        </authorList>
    </citation>
    <scope>NUCLEOTIDE SEQUENCE [LARGE SCALE GENOMIC DNA]</scope>
    <source>
        <strain evidence="2">ATCC 9797 / DSM 5571 / CCUG 30873 / LMG 14455 / NCTC 10739 / 18323</strain>
    </source>
</reference>
<gene>
    <name evidence="1" type="ordered locus">BN118_0121</name>
</gene>
<sequence length="149" mass="16721">MARPSKYQPAFAEQAAKLCRLGATDKDLADFFHVTERTLNTWKKQIPGFLQALNGGKVMADAEVADRLYQRALGYTHVEDDIRVCDGVIITTPTTRHYPPDTTACIFWLKNRRPDLWRDKPDPTNDDNAPPPVKVVIEVVNTSIPDADA</sequence>
<evidence type="ECO:0000313" key="1">
    <source>
        <dbReference type="EMBL" id="CCJ61546.1"/>
    </source>
</evidence>
<proteinExistence type="predicted"/>
<dbReference type="EMBL" id="HE965805">
    <property type="protein sequence ID" value="CCJ61546.1"/>
    <property type="molecule type" value="Genomic_DNA"/>
</dbReference>